<evidence type="ECO:0000313" key="2">
    <source>
        <dbReference type="Proteomes" id="UP000298714"/>
    </source>
</evidence>
<keyword evidence="2" id="KW-1185">Reference proteome</keyword>
<sequence>MKAAMVAVQTGRKIMSQFIAPNELYGMNEQELRALRGRIMADLRSMGQSVFLNPHIYASLENIDAAIQRLQQQPKPRGPKPPGF</sequence>
<evidence type="ECO:0000313" key="1">
    <source>
        <dbReference type="EMBL" id="QCI78681.1"/>
    </source>
</evidence>
<accession>A0A4D7C0X0</accession>
<dbReference type="RefSeq" id="WP_222873441.1">
    <property type="nucleotide sequence ID" value="NZ_CP039704.1"/>
</dbReference>
<organism evidence="1 2">
    <name type="scientific">Hankyongella ginsenosidimutans</name>
    <dbReference type="NCBI Taxonomy" id="1763828"/>
    <lineage>
        <taxon>Bacteria</taxon>
        <taxon>Pseudomonadati</taxon>
        <taxon>Pseudomonadota</taxon>
        <taxon>Alphaproteobacteria</taxon>
        <taxon>Sphingomonadales</taxon>
        <taxon>Sphingomonadaceae</taxon>
        <taxon>Hankyongella</taxon>
    </lineage>
</organism>
<gene>
    <name evidence="1" type="ORF">E6W36_00650</name>
</gene>
<dbReference type="Proteomes" id="UP000298714">
    <property type="component" value="Chromosome"/>
</dbReference>
<dbReference type="EMBL" id="CP039704">
    <property type="protein sequence ID" value="QCI78681.1"/>
    <property type="molecule type" value="Genomic_DNA"/>
</dbReference>
<protein>
    <submittedName>
        <fullName evidence="1">Uncharacterized protein</fullName>
    </submittedName>
</protein>
<name>A0A4D7C0X0_9SPHN</name>
<dbReference type="KEGG" id="hgn:E6W36_00650"/>
<dbReference type="AlphaFoldDB" id="A0A4D7C0X0"/>
<proteinExistence type="predicted"/>
<reference evidence="2" key="1">
    <citation type="submission" date="2019-04" db="EMBL/GenBank/DDBJ databases">
        <title>Complete genome sequence of Sphingomonas sp. W1-2-3.</title>
        <authorList>
            <person name="Im W.T."/>
        </authorList>
    </citation>
    <scope>NUCLEOTIDE SEQUENCE [LARGE SCALE GENOMIC DNA]</scope>
    <source>
        <strain evidence="2">W1-2-3</strain>
    </source>
</reference>